<dbReference type="STRING" id="1245745.A0A0A2VCA6"/>
<gene>
    <name evidence="2" type="ORF">BBAD15_g11095</name>
</gene>
<comment type="caution">
    <text evidence="2">The sequence shown here is derived from an EMBL/GenBank/DDBJ whole genome shotgun (WGS) entry which is preliminary data.</text>
</comment>
<sequence>MGICRLQEEKSAWLSIQKPPPDQPQLSPPDDASQETRPKLPPQLPALDLLDADEGRRATGRRARARAVTPAGDSGDARVRGRPPRRQRAQAGAARAGGRAPSGRGAAAGGAAQEARGQGATERGHA</sequence>
<dbReference type="AlphaFoldDB" id="A0A0A2VCA6"/>
<dbReference type="HOGENOM" id="CLU_1981263_0_0_1"/>
<dbReference type="EMBL" id="ANFO01001183">
    <property type="protein sequence ID" value="KGQ03675.1"/>
    <property type="molecule type" value="Genomic_DNA"/>
</dbReference>
<dbReference type="Proteomes" id="UP000030106">
    <property type="component" value="Unassembled WGS sequence"/>
</dbReference>
<feature type="region of interest" description="Disordered" evidence="1">
    <location>
        <begin position="14"/>
        <end position="126"/>
    </location>
</feature>
<evidence type="ECO:0000313" key="2">
    <source>
        <dbReference type="EMBL" id="KGQ03675.1"/>
    </source>
</evidence>
<proteinExistence type="predicted"/>
<evidence type="ECO:0000256" key="1">
    <source>
        <dbReference type="SAM" id="MobiDB-lite"/>
    </source>
</evidence>
<protein>
    <submittedName>
        <fullName evidence="2">Uncharacterized protein</fullName>
    </submittedName>
</protein>
<feature type="compositionally biased region" description="Pro residues" evidence="1">
    <location>
        <begin position="18"/>
        <end position="27"/>
    </location>
</feature>
<evidence type="ECO:0000313" key="3">
    <source>
        <dbReference type="Proteomes" id="UP000030106"/>
    </source>
</evidence>
<accession>A0A0A2VCA6</accession>
<organism evidence="2 3">
    <name type="scientific">Beauveria bassiana D1-5</name>
    <dbReference type="NCBI Taxonomy" id="1245745"/>
    <lineage>
        <taxon>Eukaryota</taxon>
        <taxon>Fungi</taxon>
        <taxon>Dikarya</taxon>
        <taxon>Ascomycota</taxon>
        <taxon>Pezizomycotina</taxon>
        <taxon>Sordariomycetes</taxon>
        <taxon>Hypocreomycetidae</taxon>
        <taxon>Hypocreales</taxon>
        <taxon>Cordycipitaceae</taxon>
        <taxon>Beauveria</taxon>
    </lineage>
</organism>
<feature type="compositionally biased region" description="Low complexity" evidence="1">
    <location>
        <begin position="89"/>
        <end position="120"/>
    </location>
</feature>
<reference evidence="2 3" key="1">
    <citation type="submission" date="2012-10" db="EMBL/GenBank/DDBJ databases">
        <title>Genome sequencing and analysis of entomopathogenic fungi Beauveria bassiana D1-5.</title>
        <authorList>
            <person name="Li Q."/>
            <person name="Wang L."/>
            <person name="Zhang Z."/>
            <person name="Wang Q."/>
            <person name="Ren J."/>
            <person name="Wang M."/>
            <person name="Xu W."/>
            <person name="Wang J."/>
            <person name="Lu Y."/>
            <person name="Du Q."/>
            <person name="Sun Z."/>
        </authorList>
    </citation>
    <scope>NUCLEOTIDE SEQUENCE [LARGE SCALE GENOMIC DNA]</scope>
    <source>
        <strain evidence="2 3">D1-5</strain>
    </source>
</reference>
<name>A0A0A2VCA6_BEABA</name>